<gene>
    <name evidence="2" type="ORF">C448_04624</name>
</gene>
<reference evidence="2 3" key="1">
    <citation type="journal article" date="2014" name="PLoS Genet.">
        <title>Phylogenetically driven sequencing of extremely halophilic archaea reveals strategies for static and dynamic osmo-response.</title>
        <authorList>
            <person name="Becker E.A."/>
            <person name="Seitzer P.M."/>
            <person name="Tritt A."/>
            <person name="Larsen D."/>
            <person name="Krusor M."/>
            <person name="Yao A.I."/>
            <person name="Wu D."/>
            <person name="Madern D."/>
            <person name="Eisen J.A."/>
            <person name="Darling A.E."/>
            <person name="Facciotti M.T."/>
        </authorList>
    </citation>
    <scope>NUCLEOTIDE SEQUENCE [LARGE SCALE GENOMIC DNA]</scope>
    <source>
        <strain evidence="2 3">DSM 1307</strain>
    </source>
</reference>
<dbReference type="OrthoDB" id="147476at2157"/>
<dbReference type="Proteomes" id="UP000011568">
    <property type="component" value="Unassembled WGS sequence"/>
</dbReference>
<accession>M0MQS0</accession>
<protein>
    <recommendedName>
        <fullName evidence="1">DUF5615 domain-containing protein</fullName>
    </recommendedName>
</protein>
<sequence length="107" mass="11512">MRIIVDENVSDAVVNAVRAAGHELELVRDAYGTGTDDTEIESRAGEDARAVLTHDDDFLGLDAPHAPVLFMPDDSPSVARVASAINRMEDNGIDLTDGEFFVPDGWA</sequence>
<evidence type="ECO:0000313" key="3">
    <source>
        <dbReference type="Proteomes" id="UP000011568"/>
    </source>
</evidence>
<comment type="caution">
    <text evidence="2">The sequence shown here is derived from an EMBL/GenBank/DDBJ whole genome shotgun (WGS) entry which is preliminary data.</text>
</comment>
<dbReference type="EMBL" id="AOMC01000070">
    <property type="protein sequence ID" value="EMA47693.1"/>
    <property type="molecule type" value="Genomic_DNA"/>
</dbReference>
<proteinExistence type="predicted"/>
<dbReference type="eggNOG" id="arCOG07904">
    <property type="taxonomic scope" value="Archaea"/>
</dbReference>
<evidence type="ECO:0000259" key="1">
    <source>
        <dbReference type="Pfam" id="PF18480"/>
    </source>
</evidence>
<evidence type="ECO:0000313" key="2">
    <source>
        <dbReference type="EMBL" id="EMA47693.1"/>
    </source>
</evidence>
<dbReference type="PATRIC" id="fig|931277.6.peg.893"/>
<feature type="domain" description="DUF5615" evidence="1">
    <location>
        <begin position="1"/>
        <end position="65"/>
    </location>
</feature>
<keyword evidence="3" id="KW-1185">Reference proteome</keyword>
<dbReference type="Pfam" id="PF18480">
    <property type="entry name" value="DUF5615"/>
    <property type="match status" value="1"/>
</dbReference>
<dbReference type="AlphaFoldDB" id="M0MQS0"/>
<dbReference type="RefSeq" id="WP_004052145.1">
    <property type="nucleotide sequence ID" value="NZ_AOMC01000070.1"/>
</dbReference>
<dbReference type="STRING" id="931277.C448_04624"/>
<name>M0MQS0_HALMO</name>
<organism evidence="2 3">
    <name type="scientific">Halococcus morrhuae DSM 1307</name>
    <dbReference type="NCBI Taxonomy" id="931277"/>
    <lineage>
        <taxon>Archaea</taxon>
        <taxon>Methanobacteriati</taxon>
        <taxon>Methanobacteriota</taxon>
        <taxon>Stenosarchaea group</taxon>
        <taxon>Halobacteria</taxon>
        <taxon>Halobacteriales</taxon>
        <taxon>Halococcaceae</taxon>
        <taxon>Halococcus</taxon>
    </lineage>
</organism>
<dbReference type="InterPro" id="IPR041049">
    <property type="entry name" value="DUF5615"/>
</dbReference>